<dbReference type="SUPFAM" id="SSF46938">
    <property type="entry name" value="CRAL/TRIO N-terminal domain"/>
    <property type="match status" value="1"/>
</dbReference>
<dbReference type="Pfam" id="PF00650">
    <property type="entry name" value="CRAL_TRIO"/>
    <property type="match status" value="1"/>
</dbReference>
<dbReference type="Gene3D" id="3.40.525.10">
    <property type="entry name" value="CRAL-TRIO lipid binding domain"/>
    <property type="match status" value="1"/>
</dbReference>
<dbReference type="SUPFAM" id="SSF52087">
    <property type="entry name" value="CRAL/TRIO domain"/>
    <property type="match status" value="1"/>
</dbReference>
<dbReference type="InterPro" id="IPR011074">
    <property type="entry name" value="CRAL/TRIO_N_dom"/>
</dbReference>
<dbReference type="InterPro" id="IPR036865">
    <property type="entry name" value="CRAL-TRIO_dom_sf"/>
</dbReference>
<evidence type="ECO:0000313" key="2">
    <source>
        <dbReference type="EMBL" id="CAK9214155.1"/>
    </source>
</evidence>
<dbReference type="PANTHER" id="PTHR46277:SF3">
    <property type="entry name" value="BINDING PROTEIN, PUTATIVE-RELATED"/>
    <property type="match status" value="1"/>
</dbReference>
<sequence length="346" mass="38065">MDGDGGGGGENQQCHDHGKEVETRLWKSICRSLSSGFVNAHSDSSAAAAAVPTKKMRNRSVSLGVPLRKKSVQAAAAAAAAGHHGDEQTPLQLMRASVVELDPLSKGVDDATLRRFLVARSMKVDKATTMFVEHQRWRRSLFFFTAPAGGGGGGYIPEAQVKKELETGKVMRAGYGKQGHPVAVGFGAKHDVLNRDVEEFKRFTVYVFDKLIASMPPGTEKFMIILDLQGVSYRNMDPVAMRTNLDFLQAYYPERLAKAFVVHVPTIFWGVWHMLSPFIDKVTREKILFVEDKALEMTLMEYIDKEQLPSLYGGRGHLQSMTDVSPTYKSPPLAIPEFGTEAAASS</sequence>
<proteinExistence type="predicted"/>
<feature type="domain" description="CRAL-TRIO" evidence="1">
    <location>
        <begin position="158"/>
        <end position="320"/>
    </location>
</feature>
<protein>
    <recommendedName>
        <fullName evidence="1">CRAL-TRIO domain-containing protein</fullName>
    </recommendedName>
</protein>
<dbReference type="Proteomes" id="UP001497512">
    <property type="component" value="Chromosome 2"/>
</dbReference>
<evidence type="ECO:0000259" key="1">
    <source>
        <dbReference type="PROSITE" id="PS50191"/>
    </source>
</evidence>
<dbReference type="EMBL" id="OZ019894">
    <property type="protein sequence ID" value="CAK9214155.1"/>
    <property type="molecule type" value="Genomic_DNA"/>
</dbReference>
<dbReference type="SMART" id="SM00516">
    <property type="entry name" value="SEC14"/>
    <property type="match status" value="1"/>
</dbReference>
<dbReference type="CDD" id="cd00170">
    <property type="entry name" value="SEC14"/>
    <property type="match status" value="1"/>
</dbReference>
<dbReference type="PROSITE" id="PS50191">
    <property type="entry name" value="CRAL_TRIO"/>
    <property type="match status" value="1"/>
</dbReference>
<dbReference type="InterPro" id="IPR036273">
    <property type="entry name" value="CRAL/TRIO_N_dom_sf"/>
</dbReference>
<keyword evidence="3" id="KW-1185">Reference proteome</keyword>
<name>A0ABP0U6X3_9BRYO</name>
<dbReference type="SMART" id="SM01100">
    <property type="entry name" value="CRAL_TRIO_N"/>
    <property type="match status" value="1"/>
</dbReference>
<evidence type="ECO:0000313" key="3">
    <source>
        <dbReference type="Proteomes" id="UP001497512"/>
    </source>
</evidence>
<organism evidence="2 3">
    <name type="scientific">Sphagnum troendelagicum</name>
    <dbReference type="NCBI Taxonomy" id="128251"/>
    <lineage>
        <taxon>Eukaryota</taxon>
        <taxon>Viridiplantae</taxon>
        <taxon>Streptophyta</taxon>
        <taxon>Embryophyta</taxon>
        <taxon>Bryophyta</taxon>
        <taxon>Sphagnophytina</taxon>
        <taxon>Sphagnopsida</taxon>
        <taxon>Sphagnales</taxon>
        <taxon>Sphagnaceae</taxon>
        <taxon>Sphagnum</taxon>
    </lineage>
</organism>
<accession>A0ABP0U6X3</accession>
<gene>
    <name evidence="2" type="ORF">CSSPTR1EN2_LOCUS12090</name>
</gene>
<dbReference type="InterPro" id="IPR001251">
    <property type="entry name" value="CRAL-TRIO_dom"/>
</dbReference>
<dbReference type="PANTHER" id="PTHR46277">
    <property type="entry name" value="OS03G0850700 PROTEIN"/>
    <property type="match status" value="1"/>
</dbReference>
<reference evidence="2" key="1">
    <citation type="submission" date="2024-02" db="EMBL/GenBank/DDBJ databases">
        <authorList>
            <consortium name="ELIXIR-Norway"/>
            <consortium name="Elixir Norway"/>
        </authorList>
    </citation>
    <scope>NUCLEOTIDE SEQUENCE</scope>
</reference>